<evidence type="ECO:0000313" key="2">
    <source>
        <dbReference type="Proteomes" id="UP000002866"/>
    </source>
</evidence>
<dbReference type="FunCoup" id="I2H0T3">
    <property type="interactions" value="201"/>
</dbReference>
<dbReference type="InParanoid" id="I2H0T3"/>
<dbReference type="GO" id="GO:0003688">
    <property type="term" value="F:DNA replication origin binding"/>
    <property type="evidence" value="ECO:0007669"/>
    <property type="project" value="EnsemblFungi"/>
</dbReference>
<sequence>MASKIPTLDLDVIANSGTDLSLVMKDLLTQYDTILLKNFANKDQLDVLLYNLDNIDIPDTEQGFDANFTGTIPLANGDPNQNHDESVLIEQYIFNTDENLNFGRPCDNKSLSHLYARLFKLGLYFSQICFNAMVLQSNEIEFNEKKFSAMITRFYTPHVYRQISDTKHLTNEMIDMEDDDEQDELNILTTGDHFNYLHSEDFIDFNSTGIITIFPRATGIKYKPATSSMSDNIWISIEEPDCVLIHTGVLLAKWSNGLHQTSPLKLATHRNVIHCTIAPPLNTKLSGNDGEHHTISNLLLDQQMIQLPQVAKQFYSRDLDILKLEENIRFYKELFNVSETVLSLYMMSRSTKNNPPEIQNLLPQISNMLKKKIDEEMFLKLLTIWPECYIVEANIRFELSIRLPKVDPLHALTTKSRKLEFIEHADIWLEEAKNMKNIPKDIPATHISKRRSSQNLQASKLLHNSQTINEEDAEVMKFSPKKLTNNKTNYISNSSSKYINTEKNFDSQSNLLQRLREKEKKSTELLLQRENNYKLFLTSKMTQIFEIMFLLDWNQPYTETHLNSLIVDSLRDSNNPIGEVEVNEILLKIHEFLPNKFQMYSTDGGLKVYRWDNLDKDEFQLKLAAYKKSFT</sequence>
<organism evidence="1 2">
    <name type="scientific">Henningerozyma blattae (strain ATCC 34711 / CBS 6284 / DSM 70876 / NBRC 10599 / NRRL Y-10934 / UCD 77-7)</name>
    <name type="common">Yeast</name>
    <name type="synonym">Tetrapisispora blattae</name>
    <dbReference type="NCBI Taxonomy" id="1071380"/>
    <lineage>
        <taxon>Eukaryota</taxon>
        <taxon>Fungi</taxon>
        <taxon>Dikarya</taxon>
        <taxon>Ascomycota</taxon>
        <taxon>Saccharomycotina</taxon>
        <taxon>Saccharomycetes</taxon>
        <taxon>Saccharomycetales</taxon>
        <taxon>Saccharomycetaceae</taxon>
        <taxon>Henningerozyma</taxon>
    </lineage>
</organism>
<dbReference type="GeneID" id="14494965"/>
<proteinExistence type="predicted"/>
<dbReference type="Proteomes" id="UP000002866">
    <property type="component" value="Chromosome 3"/>
</dbReference>
<dbReference type="GO" id="GO:0030174">
    <property type="term" value="P:regulation of DNA-templated DNA replication initiation"/>
    <property type="evidence" value="ECO:0007669"/>
    <property type="project" value="EnsemblFungi"/>
</dbReference>
<dbReference type="GO" id="GO:0000727">
    <property type="term" value="P:double-strand break repair via break-induced replication"/>
    <property type="evidence" value="ECO:0007669"/>
    <property type="project" value="EnsemblFungi"/>
</dbReference>
<dbReference type="EMBL" id="HE806318">
    <property type="protein sequence ID" value="CCH59985.1"/>
    <property type="molecule type" value="Genomic_DNA"/>
</dbReference>
<dbReference type="RefSeq" id="XP_004179504.1">
    <property type="nucleotide sequence ID" value="XM_004179456.1"/>
</dbReference>
<reference evidence="1 2" key="1">
    <citation type="journal article" date="2011" name="Proc. Natl. Acad. Sci. U.S.A.">
        <title>Evolutionary erosion of yeast sex chromosomes by mating-type switching accidents.</title>
        <authorList>
            <person name="Gordon J.L."/>
            <person name="Armisen D."/>
            <person name="Proux-Wera E."/>
            <person name="Oheigeartaigh S.S."/>
            <person name="Byrne K.P."/>
            <person name="Wolfe K.H."/>
        </authorList>
    </citation>
    <scope>NUCLEOTIDE SEQUENCE [LARGE SCALE GENOMIC DNA]</scope>
    <source>
        <strain evidence="2">ATCC 34711 / CBS 6284 / DSM 70876 / NBRC 10599 / NRRL Y-10934 / UCD 77-7</strain>
    </source>
</reference>
<dbReference type="OMA" id="DCLLFHT"/>
<dbReference type="GO" id="GO:0006267">
    <property type="term" value="P:pre-replicative complex assembly involved in nuclear cell cycle DNA replication"/>
    <property type="evidence" value="ECO:0007669"/>
    <property type="project" value="EnsemblFungi"/>
</dbReference>
<name>I2H0T3_HENB6</name>
<dbReference type="OrthoDB" id="4058916at2759"/>
<accession>I2H0T3</accession>
<dbReference type="AlphaFoldDB" id="I2H0T3"/>
<dbReference type="eggNOG" id="ENOG502QRI1">
    <property type="taxonomic scope" value="Eukaryota"/>
</dbReference>
<dbReference type="KEGG" id="tbl:TBLA_0C01710"/>
<gene>
    <name evidence="1" type="primary">TBLA0C01710</name>
    <name evidence="1" type="ORF">TBLA_0C01710</name>
</gene>
<evidence type="ECO:0000313" key="1">
    <source>
        <dbReference type="EMBL" id="CCH59985.1"/>
    </source>
</evidence>
<dbReference type="HOGENOM" id="CLU_492622_0_0_1"/>
<protein>
    <submittedName>
        <fullName evidence="1">Uncharacterized protein</fullName>
    </submittedName>
</protein>
<keyword evidence="2" id="KW-1185">Reference proteome</keyword>
<dbReference type="STRING" id="1071380.I2H0T3"/>
<dbReference type="GO" id="GO:0005656">
    <property type="term" value="C:nuclear pre-replicative complex"/>
    <property type="evidence" value="ECO:0007669"/>
    <property type="project" value="EnsemblFungi"/>
</dbReference>
<dbReference type="GO" id="GO:0005737">
    <property type="term" value="C:cytoplasm"/>
    <property type="evidence" value="ECO:0007669"/>
    <property type="project" value="EnsemblFungi"/>
</dbReference>